<feature type="transmembrane region" description="Helical" evidence="1">
    <location>
        <begin position="32"/>
        <end position="53"/>
    </location>
</feature>
<evidence type="ECO:0008006" key="5">
    <source>
        <dbReference type="Google" id="ProtNLM"/>
    </source>
</evidence>
<dbReference type="RefSeq" id="WP_213670604.1">
    <property type="nucleotide sequence ID" value="NZ_JAHCDA010000002.1"/>
</dbReference>
<comment type="caution">
    <text evidence="3">The sequence shown here is derived from an EMBL/GenBank/DDBJ whole genome shotgun (WGS) entry which is preliminary data.</text>
</comment>
<keyword evidence="2" id="KW-0732">Signal</keyword>
<keyword evidence="1" id="KW-0812">Transmembrane</keyword>
<reference evidence="3 4" key="1">
    <citation type="submission" date="2021-05" db="EMBL/GenBank/DDBJ databases">
        <title>Roseococcus sp. XZZS9, whole genome shotgun sequencing project.</title>
        <authorList>
            <person name="Zhao G."/>
            <person name="Shen L."/>
        </authorList>
    </citation>
    <scope>NUCLEOTIDE SEQUENCE [LARGE SCALE GENOMIC DNA]</scope>
    <source>
        <strain evidence="3 4">XZZS9</strain>
    </source>
</reference>
<evidence type="ECO:0000256" key="2">
    <source>
        <dbReference type="SAM" id="SignalP"/>
    </source>
</evidence>
<protein>
    <recommendedName>
        <fullName evidence="5">DUF2892 domain-containing protein</fullName>
    </recommendedName>
</protein>
<proteinExistence type="predicted"/>
<accession>A0ABS5QE37</accession>
<gene>
    <name evidence="3" type="ORF">KHU32_13525</name>
</gene>
<keyword evidence="1" id="KW-1133">Transmembrane helix</keyword>
<sequence length="66" mass="6365">MILRMLRAKRRLAKAAIGGAFAAGAVAGGTAAAVAVTGVALTGAVGVAGLCALKRVKDKREASASA</sequence>
<keyword evidence="4" id="KW-1185">Reference proteome</keyword>
<dbReference type="EMBL" id="JAHCDA010000002">
    <property type="protein sequence ID" value="MBS7811965.1"/>
    <property type="molecule type" value="Genomic_DNA"/>
</dbReference>
<dbReference type="Proteomes" id="UP000766336">
    <property type="component" value="Unassembled WGS sequence"/>
</dbReference>
<keyword evidence="1" id="KW-0472">Membrane</keyword>
<feature type="chain" id="PRO_5045718002" description="DUF2892 domain-containing protein" evidence="2">
    <location>
        <begin position="28"/>
        <end position="66"/>
    </location>
</feature>
<evidence type="ECO:0000256" key="1">
    <source>
        <dbReference type="SAM" id="Phobius"/>
    </source>
</evidence>
<evidence type="ECO:0000313" key="4">
    <source>
        <dbReference type="Proteomes" id="UP000766336"/>
    </source>
</evidence>
<name>A0ABS5QE37_9PROT</name>
<organism evidence="3 4">
    <name type="scientific">Roseococcus pinisoli</name>
    <dbReference type="NCBI Taxonomy" id="2835040"/>
    <lineage>
        <taxon>Bacteria</taxon>
        <taxon>Pseudomonadati</taxon>
        <taxon>Pseudomonadota</taxon>
        <taxon>Alphaproteobacteria</taxon>
        <taxon>Acetobacterales</taxon>
        <taxon>Roseomonadaceae</taxon>
        <taxon>Roseococcus</taxon>
    </lineage>
</organism>
<feature type="signal peptide" evidence="2">
    <location>
        <begin position="1"/>
        <end position="27"/>
    </location>
</feature>
<evidence type="ECO:0000313" key="3">
    <source>
        <dbReference type="EMBL" id="MBS7811965.1"/>
    </source>
</evidence>